<dbReference type="GO" id="GO:0043138">
    <property type="term" value="F:3'-5' DNA helicase activity"/>
    <property type="evidence" value="ECO:0007669"/>
    <property type="project" value="UniProtKB-EC"/>
</dbReference>
<dbReference type="InterPro" id="IPR011545">
    <property type="entry name" value="DEAD/DEAH_box_helicase_dom"/>
</dbReference>
<evidence type="ECO:0000256" key="9">
    <source>
        <dbReference type="ARBA" id="ARBA00023172"/>
    </source>
</evidence>
<evidence type="ECO:0000256" key="15">
    <source>
        <dbReference type="RuleBase" id="RU363016"/>
    </source>
</evidence>
<dbReference type="PANTHER" id="PTHR47964">
    <property type="entry name" value="ATP-DEPENDENT DNA HELICASE HOMOLOG RECG, CHLOROPLASTIC"/>
    <property type="match status" value="1"/>
</dbReference>
<evidence type="ECO:0000256" key="4">
    <source>
        <dbReference type="ARBA" id="ARBA00022763"/>
    </source>
</evidence>
<dbReference type="Pfam" id="PF00270">
    <property type="entry name" value="DEAD"/>
    <property type="match status" value="1"/>
</dbReference>
<evidence type="ECO:0000256" key="2">
    <source>
        <dbReference type="ARBA" id="ARBA00017846"/>
    </source>
</evidence>
<dbReference type="Gene3D" id="2.40.50.140">
    <property type="entry name" value="Nucleic acid-binding proteins"/>
    <property type="match status" value="1"/>
</dbReference>
<dbReference type="EC" id="5.6.2.4" evidence="13 15"/>
<dbReference type="InterPro" id="IPR012340">
    <property type="entry name" value="NA-bd_OB-fold"/>
</dbReference>
<evidence type="ECO:0000259" key="16">
    <source>
        <dbReference type="PROSITE" id="PS51192"/>
    </source>
</evidence>
<evidence type="ECO:0000256" key="8">
    <source>
        <dbReference type="ARBA" id="ARBA00023125"/>
    </source>
</evidence>
<dbReference type="SMART" id="SM00490">
    <property type="entry name" value="HELICc"/>
    <property type="match status" value="1"/>
</dbReference>
<sequence>MSGQTPLTALKGVGEKRAANFLKLSITTVEELMACYPRTYDHFLPPVSIEEASACTFGAVCGTVMKQVAVRSFGTKNMTAAEIGDGQGGKMRLTWFNMPYLRNTLKPGMRFVFRGRIRLQGKTAVMEQPQIFTLGAYEEKQGTFQPVYSLAAGIKNSTVSRTMAQAFEQFPDLLLTMLPQEIQKKYTSMPYGQALYQIHFPSDERELIAAHRRLAFEEFFRFIYQIRLLRSSVSQEENQCRISRRAETEDLMNSLPFRLTGAQKRTLEEIREGLAGPYVMSRMIQGDVGSGKTIVAFLALYETALAGYQGVMMAPTEVLARQHYQSLNRLFSEQGISLQTELLTGSMKKKEKREAYERIAAGISSIIIGTHALIQEAVQYFRLALVITDEQHRFGVKQRRVLSEKGYLPHVLVMSATPIPRTLAMILYGDLELSVMDELPADRLPIKNCVVNIRYREKAYQFIQNEVEKGHQAYVVCPMVEASELMDGENVVDYARQLRQVLPASVRVEYLHGKMKEEQKDALMQAFSQNEIQVLVSTTVIEVGIDVPNATVMMIENAERFGLASLHQLRGRVGRGNAQSYCILVNCSGNEEAQKRLEILNQSNDGFFIASEDLKLRGPGELFGVRQSGLLSFRIGDVYQDADLLQLASEAVEEYLATSSPEEQGEFSGGLTGESVLGIMS</sequence>
<dbReference type="NCBIfam" id="NF008168">
    <property type="entry name" value="PRK10917.2-2"/>
    <property type="match status" value="1"/>
</dbReference>
<gene>
    <name evidence="18" type="ORF">EV209_2631</name>
</gene>
<evidence type="ECO:0000256" key="13">
    <source>
        <dbReference type="ARBA" id="ARBA00034808"/>
    </source>
</evidence>
<feature type="domain" description="Helicase C-terminal" evidence="17">
    <location>
        <begin position="455"/>
        <end position="615"/>
    </location>
</feature>
<keyword evidence="4 15" id="KW-0227">DNA damage</keyword>
<dbReference type="OrthoDB" id="9804325at2"/>
<evidence type="ECO:0000256" key="10">
    <source>
        <dbReference type="ARBA" id="ARBA00023204"/>
    </source>
</evidence>
<dbReference type="InterPro" id="IPR004609">
    <property type="entry name" value="ATP-dep_DNA_helicase_RecG"/>
</dbReference>
<dbReference type="GO" id="GO:0003677">
    <property type="term" value="F:DNA binding"/>
    <property type="evidence" value="ECO:0007669"/>
    <property type="project" value="UniProtKB-KW"/>
</dbReference>
<dbReference type="Proteomes" id="UP000292927">
    <property type="component" value="Unassembled WGS sequence"/>
</dbReference>
<dbReference type="Pfam" id="PF00271">
    <property type="entry name" value="Helicase_C"/>
    <property type="match status" value="1"/>
</dbReference>
<comment type="catalytic activity">
    <reaction evidence="12 15">
        <text>Couples ATP hydrolysis with the unwinding of duplex DNA by translocating in the 3'-5' direction.</text>
        <dbReference type="EC" id="5.6.2.4"/>
    </reaction>
</comment>
<keyword evidence="8" id="KW-0238">DNA-binding</keyword>
<name>A0A4Q7P0R8_9FIRM</name>
<comment type="catalytic activity">
    <reaction evidence="14 15">
        <text>ATP + H2O = ADP + phosphate + H(+)</text>
        <dbReference type="Rhea" id="RHEA:13065"/>
        <dbReference type="ChEBI" id="CHEBI:15377"/>
        <dbReference type="ChEBI" id="CHEBI:15378"/>
        <dbReference type="ChEBI" id="CHEBI:30616"/>
        <dbReference type="ChEBI" id="CHEBI:43474"/>
        <dbReference type="ChEBI" id="CHEBI:456216"/>
        <dbReference type="EC" id="5.6.2.4"/>
    </reaction>
</comment>
<feature type="domain" description="Helicase ATP-binding" evidence="16">
    <location>
        <begin position="273"/>
        <end position="436"/>
    </location>
</feature>
<keyword evidence="11" id="KW-0413">Isomerase</keyword>
<dbReference type="SUPFAM" id="SSF52540">
    <property type="entry name" value="P-loop containing nucleoside triphosphate hydrolases"/>
    <property type="match status" value="1"/>
</dbReference>
<keyword evidence="9 15" id="KW-0233">DNA recombination</keyword>
<evidence type="ECO:0000313" key="18">
    <source>
        <dbReference type="EMBL" id="RZS92888.1"/>
    </source>
</evidence>
<reference evidence="18 19" key="1">
    <citation type="submission" date="2019-02" db="EMBL/GenBank/DDBJ databases">
        <title>Genomic Encyclopedia of Type Strains, Phase IV (KMG-IV): sequencing the most valuable type-strain genomes for metagenomic binning, comparative biology and taxonomic classification.</title>
        <authorList>
            <person name="Goeker M."/>
        </authorList>
    </citation>
    <scope>NUCLEOTIDE SEQUENCE [LARGE SCALE GENOMIC DNA]</scope>
    <source>
        <strain evidence="18 19">DSM 29486</strain>
    </source>
</reference>
<dbReference type="Pfam" id="PF17191">
    <property type="entry name" value="RecG_wedge"/>
    <property type="match status" value="1"/>
</dbReference>
<proteinExistence type="inferred from homology"/>
<keyword evidence="19" id="KW-1185">Reference proteome</keyword>
<evidence type="ECO:0000256" key="1">
    <source>
        <dbReference type="ARBA" id="ARBA00007504"/>
    </source>
</evidence>
<keyword evidence="7 15" id="KW-0067">ATP-binding</keyword>
<dbReference type="PROSITE" id="PS51192">
    <property type="entry name" value="HELICASE_ATP_BIND_1"/>
    <property type="match status" value="1"/>
</dbReference>
<dbReference type="AlphaFoldDB" id="A0A4Q7P0R8"/>
<dbReference type="EMBL" id="SGXF01000006">
    <property type="protein sequence ID" value="RZS92888.1"/>
    <property type="molecule type" value="Genomic_DNA"/>
</dbReference>
<evidence type="ECO:0000256" key="6">
    <source>
        <dbReference type="ARBA" id="ARBA00022806"/>
    </source>
</evidence>
<dbReference type="Gene3D" id="3.40.50.300">
    <property type="entry name" value="P-loop containing nucleotide triphosphate hydrolases"/>
    <property type="match status" value="2"/>
</dbReference>
<dbReference type="SUPFAM" id="SSF50249">
    <property type="entry name" value="Nucleic acid-binding proteins"/>
    <property type="match status" value="1"/>
</dbReference>
<dbReference type="InterPro" id="IPR047112">
    <property type="entry name" value="RecG/Mfd"/>
</dbReference>
<dbReference type="NCBIfam" id="NF008165">
    <property type="entry name" value="PRK10917.1-3"/>
    <property type="match status" value="1"/>
</dbReference>
<comment type="function">
    <text evidence="15">Plays a critical role in recombination and DNA repair. Helps process Holliday junction intermediates to mature products by catalyzing branch migration. Has replication fork regression activity, unwinds stalled or blocked replication forks to make a HJ that can be resolved. Has a DNA unwinding activity characteristic of a DNA helicase with 3'-5' polarity.</text>
</comment>
<dbReference type="RefSeq" id="WP_130435890.1">
    <property type="nucleotide sequence ID" value="NZ_SGXF01000006.1"/>
</dbReference>
<evidence type="ECO:0000256" key="7">
    <source>
        <dbReference type="ARBA" id="ARBA00022840"/>
    </source>
</evidence>
<keyword evidence="10 15" id="KW-0234">DNA repair</keyword>
<dbReference type="InterPro" id="IPR014001">
    <property type="entry name" value="Helicase_ATP-bd"/>
</dbReference>
<dbReference type="InterPro" id="IPR027417">
    <property type="entry name" value="P-loop_NTPase"/>
</dbReference>
<dbReference type="InterPro" id="IPR045562">
    <property type="entry name" value="RecG_dom3_C"/>
</dbReference>
<dbReference type="Pfam" id="PF19833">
    <property type="entry name" value="RecG_dom3_C"/>
    <property type="match status" value="1"/>
</dbReference>
<dbReference type="NCBIfam" id="TIGR00643">
    <property type="entry name" value="recG"/>
    <property type="match status" value="1"/>
</dbReference>
<evidence type="ECO:0000259" key="17">
    <source>
        <dbReference type="PROSITE" id="PS51194"/>
    </source>
</evidence>
<evidence type="ECO:0000256" key="5">
    <source>
        <dbReference type="ARBA" id="ARBA00022801"/>
    </source>
</evidence>
<dbReference type="GO" id="GO:0005524">
    <property type="term" value="F:ATP binding"/>
    <property type="evidence" value="ECO:0007669"/>
    <property type="project" value="UniProtKB-KW"/>
</dbReference>
<evidence type="ECO:0000256" key="12">
    <source>
        <dbReference type="ARBA" id="ARBA00034617"/>
    </source>
</evidence>
<dbReference type="SMART" id="SM00487">
    <property type="entry name" value="DEXDc"/>
    <property type="match status" value="1"/>
</dbReference>
<keyword evidence="5 15" id="KW-0378">Hydrolase</keyword>
<dbReference type="GO" id="GO:0016887">
    <property type="term" value="F:ATP hydrolysis activity"/>
    <property type="evidence" value="ECO:0007669"/>
    <property type="project" value="RHEA"/>
</dbReference>
<dbReference type="PROSITE" id="PS51194">
    <property type="entry name" value="HELICASE_CTER"/>
    <property type="match status" value="1"/>
</dbReference>
<evidence type="ECO:0000256" key="3">
    <source>
        <dbReference type="ARBA" id="ARBA00022741"/>
    </source>
</evidence>
<accession>A0A4Q7P0R8</accession>
<comment type="similarity">
    <text evidence="1 15">Belongs to the helicase family. RecG subfamily.</text>
</comment>
<dbReference type="CDD" id="cd17992">
    <property type="entry name" value="DEXHc_RecG"/>
    <property type="match status" value="1"/>
</dbReference>
<dbReference type="CDD" id="cd04488">
    <property type="entry name" value="RecG_wedge_OBF"/>
    <property type="match status" value="1"/>
</dbReference>
<evidence type="ECO:0000256" key="11">
    <source>
        <dbReference type="ARBA" id="ARBA00023235"/>
    </source>
</evidence>
<organism evidence="18 19">
    <name type="scientific">Cuneatibacter caecimuris</name>
    <dbReference type="NCBI Taxonomy" id="1796618"/>
    <lineage>
        <taxon>Bacteria</taxon>
        <taxon>Bacillati</taxon>
        <taxon>Bacillota</taxon>
        <taxon>Clostridia</taxon>
        <taxon>Lachnospirales</taxon>
        <taxon>Lachnospiraceae</taxon>
        <taxon>Cuneatibacter</taxon>
    </lineage>
</organism>
<evidence type="ECO:0000313" key="19">
    <source>
        <dbReference type="Proteomes" id="UP000292927"/>
    </source>
</evidence>
<keyword evidence="3 15" id="KW-0547">Nucleotide-binding</keyword>
<protein>
    <recommendedName>
        <fullName evidence="2 15">ATP-dependent DNA helicase RecG</fullName>
        <ecNumber evidence="13 15">5.6.2.4</ecNumber>
    </recommendedName>
</protein>
<dbReference type="GO" id="GO:0006281">
    <property type="term" value="P:DNA repair"/>
    <property type="evidence" value="ECO:0007669"/>
    <property type="project" value="UniProtKB-UniRule"/>
</dbReference>
<dbReference type="PANTHER" id="PTHR47964:SF1">
    <property type="entry name" value="ATP-DEPENDENT DNA HELICASE HOMOLOG RECG, CHLOROPLASTIC"/>
    <property type="match status" value="1"/>
</dbReference>
<comment type="caution">
    <text evidence="18">The sequence shown here is derived from an EMBL/GenBank/DDBJ whole genome shotgun (WGS) entry which is preliminary data.</text>
</comment>
<evidence type="ECO:0000256" key="14">
    <source>
        <dbReference type="ARBA" id="ARBA00048988"/>
    </source>
</evidence>
<dbReference type="GO" id="GO:0006310">
    <property type="term" value="P:DNA recombination"/>
    <property type="evidence" value="ECO:0007669"/>
    <property type="project" value="UniProtKB-UniRule"/>
</dbReference>
<keyword evidence="6 15" id="KW-0347">Helicase</keyword>
<dbReference type="InterPro" id="IPR001650">
    <property type="entry name" value="Helicase_C-like"/>
</dbReference>
<dbReference type="InterPro" id="IPR033454">
    <property type="entry name" value="RecG_wedge"/>
</dbReference>